<feature type="signal peptide" evidence="1">
    <location>
        <begin position="1"/>
        <end position="24"/>
    </location>
</feature>
<protein>
    <submittedName>
        <fullName evidence="3">Uncharacterized protein</fullName>
    </submittedName>
</protein>
<keyword evidence="1" id="KW-0732">Signal</keyword>
<sequence>MSLFMQLRTLFLFIITLLAFPVLAQPSSAGLSCGIYTSARGFEVHVINSQLLHNVYKNDRITEHYILNDNKVDMVSMESLMTSDFDISPDRKTLKDFTGEYVLTQAKECSKNVKKPESEIGKQCWENMSACSTLMQKSDVNTLKQLCLDNIYAACEQWDSIAFAGDRIKKALAATTNLDLPMPLEPEWIATVVESCRTGLSGKMCNEAANALWSNGQYLAARDALQRACDALEWNSKGCPKAEALQSLTESDISSPASGLPVGHYVTLSGGPELFIAQDGTVKMKGNSSVKAHLDNELIRIPRGQKDDFIFRRAGENKLVGIDSENTFKVYELQK</sequence>
<evidence type="ECO:0000313" key="4">
    <source>
        <dbReference type="Proteomes" id="UP001055618"/>
    </source>
</evidence>
<dbReference type="RefSeq" id="WP_249684054.1">
    <property type="nucleotide sequence ID" value="NZ_SGPX01000012.1"/>
</dbReference>
<feature type="chain" id="PRO_5043599339" evidence="1">
    <location>
        <begin position="25"/>
        <end position="335"/>
    </location>
</feature>
<dbReference type="AlphaFoldDB" id="A0AAW5GJ45"/>
<dbReference type="Proteomes" id="UP001057360">
    <property type="component" value="Unassembled WGS sequence"/>
</dbReference>
<accession>A0AAW5GJ45</accession>
<keyword evidence="4" id="KW-1185">Reference proteome</keyword>
<proteinExistence type="predicted"/>
<comment type="caution">
    <text evidence="3">The sequence shown here is derived from an EMBL/GenBank/DDBJ whole genome shotgun (WGS) entry which is preliminary data.</text>
</comment>
<dbReference type="Proteomes" id="UP001055618">
    <property type="component" value="Unassembled WGS sequence"/>
</dbReference>
<reference evidence="3" key="1">
    <citation type="submission" date="2019-02" db="EMBL/GenBank/DDBJ databases">
        <title>New Zealand Erwinia strains with phe-tRNA free attachment sites.</title>
        <authorList>
            <person name="Nunes-Leite L."/>
            <person name="Pitman A.R."/>
        </authorList>
    </citation>
    <scope>NUCLEOTIDE SEQUENCE</scope>
    <source>
        <strain evidence="3">Ec-140</strain>
        <strain evidence="2">Ec-143</strain>
    </source>
</reference>
<evidence type="ECO:0000313" key="3">
    <source>
        <dbReference type="EMBL" id="MCL6370717.1"/>
    </source>
</evidence>
<gene>
    <name evidence="2" type="ORF">EXT50_19350</name>
    <name evidence="3" type="ORF">EXT53_19375</name>
</gene>
<evidence type="ECO:0000313" key="2">
    <source>
        <dbReference type="EMBL" id="MCL6353315.1"/>
    </source>
</evidence>
<organism evidence="3 5">
    <name type="scientific">Pectobacterium polaris</name>
    <dbReference type="NCBI Taxonomy" id="2042057"/>
    <lineage>
        <taxon>Bacteria</taxon>
        <taxon>Pseudomonadati</taxon>
        <taxon>Pseudomonadota</taxon>
        <taxon>Gammaproteobacteria</taxon>
        <taxon>Enterobacterales</taxon>
        <taxon>Pectobacteriaceae</taxon>
        <taxon>Pectobacterium</taxon>
    </lineage>
</organism>
<dbReference type="EMBL" id="SGPX01000012">
    <property type="protein sequence ID" value="MCL6353315.1"/>
    <property type="molecule type" value="Genomic_DNA"/>
</dbReference>
<dbReference type="EMBL" id="SGPY01000012">
    <property type="protein sequence ID" value="MCL6370717.1"/>
    <property type="molecule type" value="Genomic_DNA"/>
</dbReference>
<evidence type="ECO:0000313" key="5">
    <source>
        <dbReference type="Proteomes" id="UP001057360"/>
    </source>
</evidence>
<name>A0AAW5GJ45_9GAMM</name>
<evidence type="ECO:0000256" key="1">
    <source>
        <dbReference type="SAM" id="SignalP"/>
    </source>
</evidence>